<protein>
    <submittedName>
        <fullName evidence="2">Uncharacterized protein</fullName>
    </submittedName>
</protein>
<organism evidence="2 3">
    <name type="scientific">Brevifollis gellanilyticus</name>
    <dbReference type="NCBI Taxonomy" id="748831"/>
    <lineage>
        <taxon>Bacteria</taxon>
        <taxon>Pseudomonadati</taxon>
        <taxon>Verrucomicrobiota</taxon>
        <taxon>Verrucomicrobiia</taxon>
        <taxon>Verrucomicrobiales</taxon>
        <taxon>Verrucomicrobiaceae</taxon>
    </lineage>
</organism>
<dbReference type="RefSeq" id="WP_146849156.1">
    <property type="nucleotide sequence ID" value="NZ_BKAG01000004.1"/>
</dbReference>
<feature type="signal peptide" evidence="1">
    <location>
        <begin position="1"/>
        <end position="24"/>
    </location>
</feature>
<keyword evidence="1" id="KW-0732">Signal</keyword>
<keyword evidence="3" id="KW-1185">Reference proteome</keyword>
<dbReference type="AlphaFoldDB" id="A0A512M5R9"/>
<dbReference type="OrthoDB" id="5523678at2"/>
<proteinExistence type="predicted"/>
<evidence type="ECO:0000313" key="3">
    <source>
        <dbReference type="Proteomes" id="UP000321577"/>
    </source>
</evidence>
<reference evidence="2 3" key="1">
    <citation type="submission" date="2019-07" db="EMBL/GenBank/DDBJ databases">
        <title>Whole genome shotgun sequence of Brevifollis gellanilyticus NBRC 108608.</title>
        <authorList>
            <person name="Hosoyama A."/>
            <person name="Uohara A."/>
            <person name="Ohji S."/>
            <person name="Ichikawa N."/>
        </authorList>
    </citation>
    <scope>NUCLEOTIDE SEQUENCE [LARGE SCALE GENOMIC DNA]</scope>
    <source>
        <strain evidence="2 3">NBRC 108608</strain>
    </source>
</reference>
<dbReference type="Proteomes" id="UP000321577">
    <property type="component" value="Unassembled WGS sequence"/>
</dbReference>
<feature type="chain" id="PRO_5021768572" evidence="1">
    <location>
        <begin position="25"/>
        <end position="1223"/>
    </location>
</feature>
<accession>A0A512M5R9</accession>
<sequence length="1223" mass="131422">MKTSCLILSAVAVLCPAVPLLSQAIPDSPAIWREVTGVIKNYSGATYLNSSFTRPHVPGYRTTLDGRVSICVEGGGPDSSTPRYTLFMPEKMTVPFLQNAAGSYTMTNTTVKWMDGYANAGASRFQYTDGVKGVSHASIWDETPATVDANGNDVYNVKVVVTSNTGTGSTARTQFFSTPIRIVVSNPKTTSAAITSITKTGTTTASIEFPFQAGAFEPMVVGDGRLLIVRVGSPSMTWTDPVTGNPGVTSGQGCDIVYCYYPSGATADASQWNNCVPISHAPYDTRINNLFGFARAPFRDTEGNLIPDGEDIGGSYPWMDRHAKILFLEAGFDRLHYLVGTNWNNSRYPQTGVPEETPIYDVEDGGKHQCVSVIGLWTHGKLVQLDNFLNDMDYAVGAGDTTMGPQSRMVSLFNPNSGPLGNENGKLRLGFGRATKQMPAGENDNGNIIDSIENLFNYRKWAKPMNLRDVAWLMTDGKQADEVAFDDYLDPDAFIIAPMNGALTFVNSGTGSNYYTHHSGWVGGTTNAFTNPIKLANAATPVSTRWIAPKSGLVIGGGRLEPAATGGVHGKGFWMNGSIGLEFDVLAQPAGVNVRQKSWYIGMFADCRFTDDTTERRLVTFPDGSSIRLYGRRQIMYANTAGVIVNRITLPTALATVPANDLDDLMPQKGWAHLAFQTRNNGTEVDFHLNGILFHRWRDIYTSLFMPTVGKLTLGKPAAGTGITGFNGWVDEFKMIAHAVDFETCCNHAGGTLVGLPSAYTGSLKTHFADRFPTWAHDVISNHLKDYGETSHPKYACFYNYKQDFAVHTQNIPAGTVSLRQSIHFPEGPLFHNAPRPHSVQNQFCITCHHTAGAPGLDLDAITLDTDFLAKDDSRRQPLQPPRRIYGQIPAGLIDFTGQPTTATTLGAGGKLIDEWMLGAWTGPATVQSWTVVDATGEELMPLTAGAVIDPAKIGTTSFSIRANLNSAQGSVVLQLDTAATNTRAEPPYSLYGTSGNPNATQVMSAGAHTIKATPTGGTQVSLAFTVASGTRVIADYRDDFKPTAPLPAWSYWWNASGPVTNPDNFRALNWSIASPGYMLNGLAYPATGTDCNYGKLHSTGGHPGKGSTQQVAGSPDRFVLAAYTVKLAGYYGVNSSFVTSGSTMGNGLTLQVYTDTAGGTVFTNTFNNNCAPAATLNFNHNVGLLQVGDIIYVGVGPNTTDGNDSFSLDYSIVFNPTANPVP</sequence>
<evidence type="ECO:0000256" key="1">
    <source>
        <dbReference type="SAM" id="SignalP"/>
    </source>
</evidence>
<dbReference type="EMBL" id="BKAG01000004">
    <property type="protein sequence ID" value="GEP41701.1"/>
    <property type="molecule type" value="Genomic_DNA"/>
</dbReference>
<evidence type="ECO:0000313" key="2">
    <source>
        <dbReference type="EMBL" id="GEP41701.1"/>
    </source>
</evidence>
<name>A0A512M5R9_9BACT</name>
<comment type="caution">
    <text evidence="2">The sequence shown here is derived from an EMBL/GenBank/DDBJ whole genome shotgun (WGS) entry which is preliminary data.</text>
</comment>
<gene>
    <name evidence="2" type="ORF">BGE01nite_09920</name>
</gene>